<comment type="caution">
    <text evidence="1">The sequence shown here is derived from an EMBL/GenBank/DDBJ whole genome shotgun (WGS) entry which is preliminary data.</text>
</comment>
<keyword evidence="2" id="KW-1185">Reference proteome</keyword>
<evidence type="ECO:0000313" key="1">
    <source>
        <dbReference type="EMBL" id="CAG8688784.1"/>
    </source>
</evidence>
<reference evidence="1" key="1">
    <citation type="submission" date="2021-06" db="EMBL/GenBank/DDBJ databases">
        <authorList>
            <person name="Kallberg Y."/>
            <person name="Tangrot J."/>
            <person name="Rosling A."/>
        </authorList>
    </citation>
    <scope>NUCLEOTIDE SEQUENCE</scope>
    <source>
        <strain evidence="1">MA461A</strain>
    </source>
</reference>
<proteinExistence type="predicted"/>
<gene>
    <name evidence="1" type="ORF">RPERSI_LOCUS9435</name>
</gene>
<dbReference type="Proteomes" id="UP000789920">
    <property type="component" value="Unassembled WGS sequence"/>
</dbReference>
<name>A0ACA9P4R9_9GLOM</name>
<accession>A0ACA9P4R9</accession>
<dbReference type="EMBL" id="CAJVQC010017860">
    <property type="protein sequence ID" value="CAG8688784.1"/>
    <property type="molecule type" value="Genomic_DNA"/>
</dbReference>
<organism evidence="1 2">
    <name type="scientific">Racocetra persica</name>
    <dbReference type="NCBI Taxonomy" id="160502"/>
    <lineage>
        <taxon>Eukaryota</taxon>
        <taxon>Fungi</taxon>
        <taxon>Fungi incertae sedis</taxon>
        <taxon>Mucoromycota</taxon>
        <taxon>Glomeromycotina</taxon>
        <taxon>Glomeromycetes</taxon>
        <taxon>Diversisporales</taxon>
        <taxon>Gigasporaceae</taxon>
        <taxon>Racocetra</taxon>
    </lineage>
</organism>
<evidence type="ECO:0000313" key="2">
    <source>
        <dbReference type="Proteomes" id="UP000789920"/>
    </source>
</evidence>
<protein>
    <submittedName>
        <fullName evidence="1">6224_t:CDS:1</fullName>
    </submittedName>
</protein>
<sequence length="216" mass="25472">MSSSNPNEIKKTGSYKPKVKAKLNSHLLLKEEDRSKLKYLLDIENGLNINSDDVRYKWVIQHSTKTLIVKQSIDRDLLSSWCFNRWMNAIKALEIPLEKLPTTNNYLEGINEYLKNNQLNRFQRNNHFLKADAERRKDLNIIDPSDRKIIMQEFFQVDELSEKIYIEVESKTMSGLIYTTCVYRQPTDICCQCFDFLQRETICKHLRAAALYIKDL</sequence>
<feature type="non-terminal residue" evidence="1">
    <location>
        <position position="216"/>
    </location>
</feature>